<organism evidence="5 6">
    <name type="scientific">Prochlorococcus marinus (strain MIT 9303)</name>
    <dbReference type="NCBI Taxonomy" id="59922"/>
    <lineage>
        <taxon>Bacteria</taxon>
        <taxon>Bacillati</taxon>
        <taxon>Cyanobacteriota</taxon>
        <taxon>Cyanophyceae</taxon>
        <taxon>Synechococcales</taxon>
        <taxon>Prochlorococcaceae</taxon>
        <taxon>Prochlorococcus</taxon>
    </lineage>
</organism>
<dbReference type="GO" id="GO:0015562">
    <property type="term" value="F:efflux transmembrane transporter activity"/>
    <property type="evidence" value="ECO:0007669"/>
    <property type="project" value="TreeGrafter"/>
</dbReference>
<dbReference type="NCBIfam" id="TIGR01730">
    <property type="entry name" value="RND_mfp"/>
    <property type="match status" value="1"/>
</dbReference>
<evidence type="ECO:0000256" key="1">
    <source>
        <dbReference type="ARBA" id="ARBA00004236"/>
    </source>
</evidence>
<dbReference type="SUPFAM" id="SSF111369">
    <property type="entry name" value="HlyD-like secretion proteins"/>
    <property type="match status" value="1"/>
</dbReference>
<dbReference type="PANTHER" id="PTHR30469:SF39">
    <property type="entry name" value="SLL0180 PROTEIN"/>
    <property type="match status" value="1"/>
</dbReference>
<reference evidence="5 6" key="1">
    <citation type="journal article" date="2007" name="PLoS Genet.">
        <title>Patterns and implications of gene gain and loss in the evolution of Prochlorococcus.</title>
        <authorList>
            <person name="Kettler G.C."/>
            <person name="Martiny A.C."/>
            <person name="Huang K."/>
            <person name="Zucker J."/>
            <person name="Coleman M.L."/>
            <person name="Rodrigue S."/>
            <person name="Chen F."/>
            <person name="Lapidus A."/>
            <person name="Ferriera S."/>
            <person name="Johnson J."/>
            <person name="Steglich C."/>
            <person name="Church G.M."/>
            <person name="Richardson P."/>
            <person name="Chisholm S.W."/>
        </authorList>
    </citation>
    <scope>NUCLEOTIDE SEQUENCE [LARGE SCALE GENOMIC DNA]</scope>
    <source>
        <strain evidence="5 6">MIT 9303</strain>
    </source>
</reference>
<dbReference type="AlphaFoldDB" id="A2C6B1"/>
<proteinExistence type="inferred from homology"/>
<dbReference type="KEGG" id="pmf:P9303_02661"/>
<dbReference type="EMBL" id="CP000554">
    <property type="protein sequence ID" value="ABM77021.1"/>
    <property type="molecule type" value="Genomic_DNA"/>
</dbReference>
<protein>
    <submittedName>
        <fullName evidence="5">Membrane-fusion protein</fullName>
    </submittedName>
</protein>
<dbReference type="BioCyc" id="PMAR59922:G1G80-256-MONOMER"/>
<evidence type="ECO:0000259" key="3">
    <source>
        <dbReference type="Pfam" id="PF25917"/>
    </source>
</evidence>
<evidence type="ECO:0000259" key="4">
    <source>
        <dbReference type="Pfam" id="PF25944"/>
    </source>
</evidence>
<dbReference type="Gene3D" id="2.40.50.100">
    <property type="match status" value="1"/>
</dbReference>
<dbReference type="PROSITE" id="PS51257">
    <property type="entry name" value="PROKAR_LIPOPROTEIN"/>
    <property type="match status" value="1"/>
</dbReference>
<dbReference type="InterPro" id="IPR058626">
    <property type="entry name" value="MdtA-like_b-barrel"/>
</dbReference>
<dbReference type="GO" id="GO:1990281">
    <property type="term" value="C:efflux pump complex"/>
    <property type="evidence" value="ECO:0007669"/>
    <property type="project" value="TreeGrafter"/>
</dbReference>
<dbReference type="InterPro" id="IPR006143">
    <property type="entry name" value="RND_pump_MFP"/>
</dbReference>
<evidence type="ECO:0000313" key="6">
    <source>
        <dbReference type="Proteomes" id="UP000002274"/>
    </source>
</evidence>
<comment type="similarity">
    <text evidence="2">Belongs to the membrane fusion protein (MFP) (TC 8.A.1) family.</text>
</comment>
<evidence type="ECO:0000313" key="5">
    <source>
        <dbReference type="EMBL" id="ABM77021.1"/>
    </source>
</evidence>
<feature type="domain" description="Multidrug resistance protein MdtA-like beta-barrel" evidence="4">
    <location>
        <begin position="229"/>
        <end position="279"/>
    </location>
</feature>
<dbReference type="Gene3D" id="2.40.420.20">
    <property type="match status" value="1"/>
</dbReference>
<dbReference type="Pfam" id="PF25944">
    <property type="entry name" value="Beta-barrel_RND"/>
    <property type="match status" value="1"/>
</dbReference>
<gene>
    <name evidence="5" type="ordered locus">P9303_02661</name>
</gene>
<accession>A2C6B1</accession>
<dbReference type="STRING" id="59922.P9303_02661"/>
<dbReference type="Proteomes" id="UP000002274">
    <property type="component" value="Chromosome"/>
</dbReference>
<dbReference type="HOGENOM" id="CLU_018816_1_2_3"/>
<dbReference type="Pfam" id="PF25917">
    <property type="entry name" value="BSH_RND"/>
    <property type="match status" value="1"/>
</dbReference>
<dbReference type="PANTHER" id="PTHR30469">
    <property type="entry name" value="MULTIDRUG RESISTANCE PROTEIN MDTA"/>
    <property type="match status" value="1"/>
</dbReference>
<feature type="domain" description="Multidrug resistance protein MdtA-like barrel-sandwich hybrid" evidence="3">
    <location>
        <begin position="72"/>
        <end position="192"/>
    </location>
</feature>
<dbReference type="Gene3D" id="1.10.287.470">
    <property type="entry name" value="Helix hairpin bin"/>
    <property type="match status" value="1"/>
</dbReference>
<evidence type="ECO:0000256" key="2">
    <source>
        <dbReference type="ARBA" id="ARBA00009477"/>
    </source>
</evidence>
<comment type="subcellular location">
    <subcellularLocation>
        <location evidence="1">Cell membrane</location>
    </subcellularLocation>
</comment>
<dbReference type="InterPro" id="IPR058625">
    <property type="entry name" value="MdtA-like_BSH"/>
</dbReference>
<dbReference type="RefSeq" id="WP_011824949.1">
    <property type="nucleotide sequence ID" value="NC_008820.1"/>
</dbReference>
<sequence length="375" mass="41266">MSWKLSIIRLLNKSLVPNQQRALVVFTVLLVCACGKAKIPFSPITVSQIPVTTAQFTDDIDTVSTLEAKDEVHLAAQASGRIIELKIDQGDQVQPGQMLVVLDQAQIRAELADFKAQEQKNKLNWQRYEFLVPQGAASALDRDEYKAQYIASREKVKATEATLAYSNLRSPISGIVADVDVKVGDVIRSGDPFTKLIRNNWLFARVEVPATFSDRIKIGLPVFLSKTGSSDVMATGEINSVSPTVNRTTQGLLVKAAFENGNGSLRNGQRLRTRVQLDTREELSVPFAAVTQTSGQSFVYRVGSFKDLEAFSGNVSLDKLRKLPPSTRFALQTPVTLGKLQKQHYAVTKGLKLGEQVITTNLLKLRHGMPVSVKN</sequence>
<dbReference type="Gene3D" id="2.40.30.170">
    <property type="match status" value="1"/>
</dbReference>
<name>A2C6B1_PROM3</name>